<gene>
    <name evidence="12" type="primary">LOC102806324</name>
</gene>
<dbReference type="Pfam" id="PF00759">
    <property type="entry name" value="Glyco_hydro_9"/>
    <property type="match status" value="1"/>
</dbReference>
<name>A0ABM0MB54_SACKO</name>
<evidence type="ECO:0000256" key="9">
    <source>
        <dbReference type="SAM" id="SignalP"/>
    </source>
</evidence>
<dbReference type="InterPro" id="IPR001701">
    <property type="entry name" value="Glyco_hydro_9"/>
</dbReference>
<evidence type="ECO:0000256" key="7">
    <source>
        <dbReference type="ARBA" id="ARBA00023295"/>
    </source>
</evidence>
<keyword evidence="4" id="KW-0378">Hydrolase</keyword>
<evidence type="ECO:0000256" key="3">
    <source>
        <dbReference type="ARBA" id="ARBA00012601"/>
    </source>
</evidence>
<evidence type="ECO:0000259" key="10">
    <source>
        <dbReference type="Pfam" id="PF00759"/>
    </source>
</evidence>
<proteinExistence type="inferred from homology"/>
<sequence length="368" mass="42338">MTVKVVCCIAILLSICGDICCEDPPEPFEEPPVRWPEDFSEEKKWVEDFPNVEGASDEAHRHRRNNIPHDYALLIENSLRFYEAQRSGKLSDDNRIKWRGDSALGDVGDNGEDLTGGYYDAGDNLKFNLPMAYSTSVIGYSLMIWKDGYKAAAQYWKAMDMIKWACDYFIKCYDKTTNVYYYQVGNDHSEWQRPEDMQAPRPAYKCDTDHPGSDVAGATAAALATCAAVWKTRDPDYSTECRSYAESLYEFAMTYRGTYPSMLYYMSTRFGDELAWAAGLLYLETENTTYLDDAEELYVNYTLYTRSYAFGWGDVREAVKVLLWRATNDEKYSSKVGKYLDPWMPGVRMRYTAGGMAYRHKWGSLRYS</sequence>
<comment type="similarity">
    <text evidence="2">Belongs to the glycosyl hydrolase 9 (cellulase E) family.</text>
</comment>
<organism evidence="11 12">
    <name type="scientific">Saccoglossus kowalevskii</name>
    <name type="common">Acorn worm</name>
    <dbReference type="NCBI Taxonomy" id="10224"/>
    <lineage>
        <taxon>Eukaryota</taxon>
        <taxon>Metazoa</taxon>
        <taxon>Hemichordata</taxon>
        <taxon>Enteropneusta</taxon>
        <taxon>Harrimaniidae</taxon>
        <taxon>Saccoglossus</taxon>
    </lineage>
</organism>
<keyword evidence="5" id="KW-0136">Cellulose degradation</keyword>
<dbReference type="RefSeq" id="XP_006817245.1">
    <property type="nucleotide sequence ID" value="XM_006817182.1"/>
</dbReference>
<evidence type="ECO:0000256" key="2">
    <source>
        <dbReference type="ARBA" id="ARBA00007072"/>
    </source>
</evidence>
<dbReference type="Proteomes" id="UP000694865">
    <property type="component" value="Unplaced"/>
</dbReference>
<dbReference type="EC" id="3.2.1.4" evidence="3"/>
<accession>A0ABM0MB54</accession>
<dbReference type="PANTHER" id="PTHR22298">
    <property type="entry name" value="ENDO-1,4-BETA-GLUCANASE"/>
    <property type="match status" value="1"/>
</dbReference>
<reference evidence="12" key="1">
    <citation type="submission" date="2025-08" db="UniProtKB">
        <authorList>
            <consortium name="RefSeq"/>
        </authorList>
    </citation>
    <scope>IDENTIFICATION</scope>
    <source>
        <tissue evidence="12">Testes</tissue>
    </source>
</reference>
<protein>
    <recommendedName>
        <fullName evidence="3">cellulase</fullName>
        <ecNumber evidence="3">3.2.1.4</ecNumber>
    </recommendedName>
</protein>
<feature type="non-terminal residue" evidence="12">
    <location>
        <position position="368"/>
    </location>
</feature>
<dbReference type="InterPro" id="IPR008928">
    <property type="entry name" value="6-hairpin_glycosidase_sf"/>
</dbReference>
<dbReference type="GeneID" id="102806324"/>
<keyword evidence="8" id="KW-0624">Polysaccharide degradation</keyword>
<keyword evidence="11" id="KW-1185">Reference proteome</keyword>
<dbReference type="Gene3D" id="1.50.10.10">
    <property type="match status" value="1"/>
</dbReference>
<keyword evidence="7" id="KW-0326">Glycosidase</keyword>
<keyword evidence="9" id="KW-0732">Signal</keyword>
<evidence type="ECO:0000256" key="5">
    <source>
        <dbReference type="ARBA" id="ARBA00023001"/>
    </source>
</evidence>
<evidence type="ECO:0000256" key="4">
    <source>
        <dbReference type="ARBA" id="ARBA00022801"/>
    </source>
</evidence>
<evidence type="ECO:0000313" key="12">
    <source>
        <dbReference type="RefSeq" id="XP_006817245.1"/>
    </source>
</evidence>
<dbReference type="SUPFAM" id="SSF48208">
    <property type="entry name" value="Six-hairpin glycosidases"/>
    <property type="match status" value="1"/>
</dbReference>
<evidence type="ECO:0000256" key="1">
    <source>
        <dbReference type="ARBA" id="ARBA00000966"/>
    </source>
</evidence>
<comment type="catalytic activity">
    <reaction evidence="1">
        <text>Endohydrolysis of (1-&gt;4)-beta-D-glucosidic linkages in cellulose, lichenin and cereal beta-D-glucans.</text>
        <dbReference type="EC" id="3.2.1.4"/>
    </reaction>
</comment>
<feature type="signal peptide" evidence="9">
    <location>
        <begin position="1"/>
        <end position="21"/>
    </location>
</feature>
<feature type="domain" description="Glycoside hydrolase family 9" evidence="10">
    <location>
        <begin position="71"/>
        <end position="367"/>
    </location>
</feature>
<evidence type="ECO:0000256" key="6">
    <source>
        <dbReference type="ARBA" id="ARBA00023277"/>
    </source>
</evidence>
<dbReference type="InterPro" id="IPR012341">
    <property type="entry name" value="6hp_glycosidase-like_sf"/>
</dbReference>
<keyword evidence="6" id="KW-0119">Carbohydrate metabolism</keyword>
<evidence type="ECO:0000256" key="8">
    <source>
        <dbReference type="ARBA" id="ARBA00023326"/>
    </source>
</evidence>
<feature type="chain" id="PRO_5045196168" description="cellulase" evidence="9">
    <location>
        <begin position="22"/>
        <end position="368"/>
    </location>
</feature>
<evidence type="ECO:0000313" key="11">
    <source>
        <dbReference type="Proteomes" id="UP000694865"/>
    </source>
</evidence>